<accession>A4V6U0</accession>
<geneLocation type="plasmid" evidence="1 2">
    <name>pQBR103</name>
</geneLocation>
<evidence type="ECO:0000313" key="2">
    <source>
        <dbReference type="Proteomes" id="UP000002332"/>
    </source>
</evidence>
<sequence>MLEASWYQLQREIPMQLTVKYSYVENIIPPRCRNPRRARFDDGLEVVTLREIPREAAPVAIISTSSSSEPPIEYRWFDGQLWTSCSVYGCSRQAHTSGGTDYDYAAPGTELSLVTDSVSMSRHDLGIFVSVSEGKVAIADYLHGWAKTLILIDGQVYRPAGEPRYVVMTFGLSNNHGGTSVLCTDISNTNIKEQSYFSVLQFEQAKDYASRIARARGDTTKFSADPGYTFEVLIPEAVRIRNDYKQEAAA</sequence>
<evidence type="ECO:0000313" key="1">
    <source>
        <dbReference type="EMBL" id="CAM96252.1"/>
    </source>
</evidence>
<dbReference type="Proteomes" id="UP000002332">
    <property type="component" value="Plasmid pQBR103"/>
</dbReference>
<reference evidence="1 2" key="1">
    <citation type="journal article" date="2007" name="ISME J.">
        <title>Sequence-based analysis of pQBR103; a representative of a unique, transfer-proficient mega plasmid resident in the microbial community of sugar beet.</title>
        <authorList>
            <person name="Tett A."/>
            <person name="Spiers A.J."/>
            <person name="Crossman L.C."/>
            <person name="Ager D."/>
            <person name="Ciric L."/>
            <person name="Dow J.M."/>
            <person name="Fry J.C."/>
            <person name="Harris D."/>
            <person name="Lilley A."/>
            <person name="Oliver A."/>
            <person name="Parkhill J."/>
            <person name="Quail M.A."/>
            <person name="Rainey P.B."/>
            <person name="Saunders N.J."/>
            <person name="Seeger K."/>
            <person name="Snyder L.A.S."/>
            <person name="Squares R."/>
            <person name="Thomas C.M."/>
            <person name="Turner S.L."/>
            <person name="Zhang X.-X."/>
            <person name="Field D."/>
            <person name="Bailey M.J."/>
        </authorList>
    </citation>
    <scope>NUCLEOTIDE SEQUENCE [LARGE SCALE GENOMIC DNA]</scope>
    <source>
        <strain evidence="1 2">SBW25</strain>
    </source>
</reference>
<dbReference type="EMBL" id="AM235768">
    <property type="protein sequence ID" value="CAM96252.1"/>
    <property type="molecule type" value="Genomic_DNA"/>
</dbReference>
<proteinExistence type="predicted"/>
<gene>
    <name evidence="1" type="ordered locus">pQBR0220</name>
</gene>
<dbReference type="AlphaFoldDB" id="A4V6U0"/>
<protein>
    <submittedName>
        <fullName evidence="1">Uncharacterized protein</fullName>
    </submittedName>
</protein>
<organism evidence="1 2">
    <name type="scientific">Pseudomonas fluorescens (strain SBW25)</name>
    <dbReference type="NCBI Taxonomy" id="216595"/>
    <lineage>
        <taxon>Bacteria</taxon>
        <taxon>Pseudomonadati</taxon>
        <taxon>Pseudomonadota</taxon>
        <taxon>Gammaproteobacteria</taxon>
        <taxon>Pseudomonadales</taxon>
        <taxon>Pseudomonadaceae</taxon>
        <taxon>Pseudomonas</taxon>
    </lineage>
</organism>
<name>A4V6U0_PSEFS</name>
<keyword evidence="1" id="KW-0614">Plasmid</keyword>